<dbReference type="EMBL" id="CP034205">
    <property type="protein sequence ID" value="QBZ56722.1"/>
    <property type="molecule type" value="Genomic_DNA"/>
</dbReference>
<dbReference type="Proteomes" id="UP000294847">
    <property type="component" value="Chromosome 2"/>
</dbReference>
<dbReference type="AlphaFoldDB" id="A0A4P7N594"/>
<organism evidence="2 3">
    <name type="scientific">Pyricularia oryzae</name>
    <name type="common">Rice blast fungus</name>
    <name type="synonym">Magnaporthe oryzae</name>
    <dbReference type="NCBI Taxonomy" id="318829"/>
    <lineage>
        <taxon>Eukaryota</taxon>
        <taxon>Fungi</taxon>
        <taxon>Dikarya</taxon>
        <taxon>Ascomycota</taxon>
        <taxon>Pezizomycotina</taxon>
        <taxon>Sordariomycetes</taxon>
        <taxon>Sordariomycetidae</taxon>
        <taxon>Magnaporthales</taxon>
        <taxon>Pyriculariaceae</taxon>
        <taxon>Pyricularia</taxon>
    </lineage>
</organism>
<feature type="region of interest" description="Disordered" evidence="1">
    <location>
        <begin position="30"/>
        <end position="68"/>
    </location>
</feature>
<evidence type="ECO:0000313" key="2">
    <source>
        <dbReference type="EMBL" id="QBZ56722.1"/>
    </source>
</evidence>
<proteinExistence type="predicted"/>
<evidence type="ECO:0000313" key="3">
    <source>
        <dbReference type="Proteomes" id="UP000294847"/>
    </source>
</evidence>
<reference evidence="2 3" key="1">
    <citation type="journal article" date="2019" name="Mol. Biol. Evol.">
        <title>Blast fungal genomes show frequent chromosomal changes, gene gains and losses, and effector gene turnover.</title>
        <authorList>
            <person name="Gomez Luciano L.B."/>
            <person name="Jason Tsai I."/>
            <person name="Chuma I."/>
            <person name="Tosa Y."/>
            <person name="Chen Y.H."/>
            <person name="Li J.Y."/>
            <person name="Li M.Y."/>
            <person name="Jade Lu M.Y."/>
            <person name="Nakayashiki H."/>
            <person name="Li W.H."/>
        </authorList>
    </citation>
    <scope>NUCLEOTIDE SEQUENCE [LARGE SCALE GENOMIC DNA]</scope>
    <source>
        <strain evidence="2">MZ5-1-6</strain>
    </source>
</reference>
<protein>
    <submittedName>
        <fullName evidence="2">Uncharacterized protein</fullName>
    </submittedName>
</protein>
<evidence type="ECO:0000256" key="1">
    <source>
        <dbReference type="SAM" id="MobiDB-lite"/>
    </source>
</evidence>
<gene>
    <name evidence="2" type="ORF">PoMZ_01637</name>
</gene>
<accession>A0A4P7N594</accession>
<sequence length="68" mass="7571">MTKKNKKETLFQWARQVRVEKVENLDGRLVRPTAQSAGRQKAGAHLDGHAKVGAKRYQTTQPGGDIRG</sequence>
<dbReference type="VEuPathDB" id="FungiDB:M_BR32_EuGene_00015511"/>
<name>A0A4P7N594_PYROR</name>